<keyword evidence="4" id="KW-1185">Reference proteome</keyword>
<evidence type="ECO:0000313" key="3">
    <source>
        <dbReference type="EMBL" id="CAL6039281.1"/>
    </source>
</evidence>
<sequence length="103" mass="11709">MVKRPKSTTNIQKVRHSANASQPSLTSEQTLRILLQKMNQEAEFGTSDKQVAFQGYRGVNLLPQGISRNMDTEKLIQEELSVRKKALFKYGIVDQICNLIDED</sequence>
<feature type="region of interest" description="Disordered" evidence="1">
    <location>
        <begin position="1"/>
        <end position="25"/>
    </location>
</feature>
<dbReference type="Proteomes" id="UP001642409">
    <property type="component" value="Unassembled WGS sequence"/>
</dbReference>
<protein>
    <submittedName>
        <fullName evidence="2">Tubulin tyrosine ligase</fullName>
    </submittedName>
    <submittedName>
        <fullName evidence="3">Tubulin_tyrosine ligase</fullName>
    </submittedName>
</protein>
<dbReference type="EMBL" id="CATOUU010000495">
    <property type="protein sequence ID" value="CAI9931586.1"/>
    <property type="molecule type" value="Genomic_DNA"/>
</dbReference>
<gene>
    <name evidence="2" type="ORF">HINF_LOCUS19231</name>
    <name evidence="3" type="ORF">HINF_LOCUS37778</name>
</gene>
<name>A0AA86TX18_9EUKA</name>
<evidence type="ECO:0000256" key="1">
    <source>
        <dbReference type="SAM" id="MobiDB-lite"/>
    </source>
</evidence>
<reference evidence="3 4" key="2">
    <citation type="submission" date="2024-07" db="EMBL/GenBank/DDBJ databases">
        <authorList>
            <person name="Akdeniz Z."/>
        </authorList>
    </citation>
    <scope>NUCLEOTIDE SEQUENCE [LARGE SCALE GENOMIC DNA]</scope>
</reference>
<keyword evidence="2" id="KW-0436">Ligase</keyword>
<reference evidence="2" key="1">
    <citation type="submission" date="2023-06" db="EMBL/GenBank/DDBJ databases">
        <authorList>
            <person name="Kurt Z."/>
        </authorList>
    </citation>
    <scope>NUCLEOTIDE SEQUENCE</scope>
</reference>
<feature type="compositionally biased region" description="Polar residues" evidence="1">
    <location>
        <begin position="7"/>
        <end position="25"/>
    </location>
</feature>
<organism evidence="2">
    <name type="scientific">Hexamita inflata</name>
    <dbReference type="NCBI Taxonomy" id="28002"/>
    <lineage>
        <taxon>Eukaryota</taxon>
        <taxon>Metamonada</taxon>
        <taxon>Diplomonadida</taxon>
        <taxon>Hexamitidae</taxon>
        <taxon>Hexamitinae</taxon>
        <taxon>Hexamita</taxon>
    </lineage>
</organism>
<dbReference type="EMBL" id="CAXDID020000142">
    <property type="protein sequence ID" value="CAL6039281.1"/>
    <property type="molecule type" value="Genomic_DNA"/>
</dbReference>
<evidence type="ECO:0000313" key="2">
    <source>
        <dbReference type="EMBL" id="CAI9931586.1"/>
    </source>
</evidence>
<dbReference type="GO" id="GO:0016874">
    <property type="term" value="F:ligase activity"/>
    <property type="evidence" value="ECO:0007669"/>
    <property type="project" value="UniProtKB-KW"/>
</dbReference>
<comment type="caution">
    <text evidence="2">The sequence shown here is derived from an EMBL/GenBank/DDBJ whole genome shotgun (WGS) entry which is preliminary data.</text>
</comment>
<dbReference type="AlphaFoldDB" id="A0AA86TX18"/>
<proteinExistence type="predicted"/>
<evidence type="ECO:0000313" key="4">
    <source>
        <dbReference type="Proteomes" id="UP001642409"/>
    </source>
</evidence>
<accession>A0AA86TX18</accession>